<sequence>MKETLLEAIELFEEVIIYGTEHFLKSVQSPIWKEYSPEQIQTLKLLSAYDSLSNGKLAVLQGVHKSAITARLKKLEEKGLILSERAQHDQRTKVVRLTEAGQDILAASNTAINETIANLFDDKISEEELTQFVGTFRKLKDILQMRELDQ</sequence>
<dbReference type="SMART" id="SM00347">
    <property type="entry name" value="HTH_MARR"/>
    <property type="match status" value="1"/>
</dbReference>
<comment type="caution">
    <text evidence="3">The sequence shown here is derived from an EMBL/GenBank/DDBJ whole genome shotgun (WGS) entry which is preliminary data.</text>
</comment>
<dbReference type="Gene3D" id="1.10.10.10">
    <property type="entry name" value="Winged helix-like DNA-binding domain superfamily/Winged helix DNA-binding domain"/>
    <property type="match status" value="1"/>
</dbReference>
<dbReference type="RefSeq" id="WP_191688635.1">
    <property type="nucleotide sequence ID" value="NZ_JACSQY010000002.1"/>
</dbReference>
<dbReference type="InterPro" id="IPR000835">
    <property type="entry name" value="HTH_MarR-typ"/>
</dbReference>
<evidence type="ECO:0000313" key="4">
    <source>
        <dbReference type="Proteomes" id="UP000659496"/>
    </source>
</evidence>
<dbReference type="EMBL" id="JACSQY010000002">
    <property type="protein sequence ID" value="MBD7907467.1"/>
    <property type="molecule type" value="Genomic_DNA"/>
</dbReference>
<protein>
    <submittedName>
        <fullName evidence="3">MarR family transcriptional regulator</fullName>
    </submittedName>
</protein>
<dbReference type="PANTHER" id="PTHR33164:SF102">
    <property type="entry name" value="TRANSCRIPTIONAL REGULATORY PROTEIN"/>
    <property type="match status" value="1"/>
</dbReference>
<dbReference type="SUPFAM" id="SSF46785">
    <property type="entry name" value="Winged helix' DNA-binding domain"/>
    <property type="match status" value="1"/>
</dbReference>
<dbReference type="PANTHER" id="PTHR33164">
    <property type="entry name" value="TRANSCRIPTIONAL REGULATOR, MARR FAMILY"/>
    <property type="match status" value="1"/>
</dbReference>
<accession>A0ABR8PH28</accession>
<feature type="domain" description="HTH marR-type" evidence="2">
    <location>
        <begin position="1"/>
        <end position="141"/>
    </location>
</feature>
<keyword evidence="1" id="KW-0238">DNA-binding</keyword>
<dbReference type="InterPro" id="IPR036390">
    <property type="entry name" value="WH_DNA-bd_sf"/>
</dbReference>
<evidence type="ECO:0000313" key="3">
    <source>
        <dbReference type="EMBL" id="MBD7907467.1"/>
    </source>
</evidence>
<name>A0ABR8PH28_9BACL</name>
<dbReference type="Pfam" id="PF01047">
    <property type="entry name" value="MarR"/>
    <property type="match status" value="1"/>
</dbReference>
<organism evidence="3 4">
    <name type="scientific">Sporosarcina gallistercoris</name>
    <dbReference type="NCBI Taxonomy" id="2762245"/>
    <lineage>
        <taxon>Bacteria</taxon>
        <taxon>Bacillati</taxon>
        <taxon>Bacillota</taxon>
        <taxon>Bacilli</taxon>
        <taxon>Bacillales</taxon>
        <taxon>Caryophanaceae</taxon>
        <taxon>Sporosarcina</taxon>
    </lineage>
</organism>
<dbReference type="InterPro" id="IPR036388">
    <property type="entry name" value="WH-like_DNA-bd_sf"/>
</dbReference>
<evidence type="ECO:0000256" key="1">
    <source>
        <dbReference type="ARBA" id="ARBA00023125"/>
    </source>
</evidence>
<dbReference type="PRINTS" id="PR00598">
    <property type="entry name" value="HTHMARR"/>
</dbReference>
<proteinExistence type="predicted"/>
<dbReference type="PROSITE" id="PS50995">
    <property type="entry name" value="HTH_MARR_2"/>
    <property type="match status" value="1"/>
</dbReference>
<keyword evidence="4" id="KW-1185">Reference proteome</keyword>
<dbReference type="Proteomes" id="UP000659496">
    <property type="component" value="Unassembled WGS sequence"/>
</dbReference>
<gene>
    <name evidence="3" type="ORF">H9659_03845</name>
</gene>
<reference evidence="3 4" key="1">
    <citation type="submission" date="2020-08" db="EMBL/GenBank/DDBJ databases">
        <title>A Genomic Blueprint of the Chicken Gut Microbiome.</title>
        <authorList>
            <person name="Gilroy R."/>
            <person name="Ravi A."/>
            <person name="Getino M."/>
            <person name="Pursley I."/>
            <person name="Horton D.L."/>
            <person name="Alikhan N.-F."/>
            <person name="Baker D."/>
            <person name="Gharbi K."/>
            <person name="Hall N."/>
            <person name="Watson M."/>
            <person name="Adriaenssens E.M."/>
            <person name="Foster-Nyarko E."/>
            <person name="Jarju S."/>
            <person name="Secka A."/>
            <person name="Antonio M."/>
            <person name="Oren A."/>
            <person name="Chaudhuri R."/>
            <person name="La Ragione R.M."/>
            <person name="Hildebrand F."/>
            <person name="Pallen M.J."/>
        </authorList>
    </citation>
    <scope>NUCLEOTIDE SEQUENCE [LARGE SCALE GENOMIC DNA]</scope>
    <source>
        <strain evidence="3 4">Sa3CUA8</strain>
    </source>
</reference>
<evidence type="ECO:0000259" key="2">
    <source>
        <dbReference type="PROSITE" id="PS50995"/>
    </source>
</evidence>
<dbReference type="InterPro" id="IPR039422">
    <property type="entry name" value="MarR/SlyA-like"/>
</dbReference>